<dbReference type="EMBL" id="JAQNDN010000004">
    <property type="protein sequence ID" value="MDC0668586.1"/>
    <property type="molecule type" value="Genomic_DNA"/>
</dbReference>
<keyword evidence="2" id="KW-0472">Membrane</keyword>
<feature type="transmembrane region" description="Helical" evidence="2">
    <location>
        <begin position="1297"/>
        <end position="1316"/>
    </location>
</feature>
<gene>
    <name evidence="4" type="ORF">POL58_12590</name>
</gene>
<evidence type="ECO:0000313" key="4">
    <source>
        <dbReference type="EMBL" id="MDC0668586.1"/>
    </source>
</evidence>
<organism evidence="4 5">
    <name type="scientific">Nannocystis radixulma</name>
    <dbReference type="NCBI Taxonomy" id="2995305"/>
    <lineage>
        <taxon>Bacteria</taxon>
        <taxon>Pseudomonadati</taxon>
        <taxon>Myxococcota</taxon>
        <taxon>Polyangia</taxon>
        <taxon>Nannocystales</taxon>
        <taxon>Nannocystaceae</taxon>
        <taxon>Nannocystis</taxon>
    </lineage>
</organism>
<reference evidence="4 5" key="1">
    <citation type="submission" date="2022-11" db="EMBL/GenBank/DDBJ databases">
        <title>Minimal conservation of predation-associated metabolite biosynthetic gene clusters underscores biosynthetic potential of Myxococcota including descriptions for ten novel species: Archangium lansinium sp. nov., Myxococcus landrumus sp. nov., Nannocystis bai.</title>
        <authorList>
            <person name="Ahearne A."/>
            <person name="Stevens C."/>
            <person name="Dowd S."/>
        </authorList>
    </citation>
    <scope>NUCLEOTIDE SEQUENCE [LARGE SCALE GENOMIC DNA]</scope>
    <source>
        <strain evidence="4 5">NCELM</strain>
    </source>
</reference>
<evidence type="ECO:0000256" key="3">
    <source>
        <dbReference type="SAM" id="SignalP"/>
    </source>
</evidence>
<sequence>MTRSTPRPLPRVLALMMLLFAVEAAAAPPRAAAEPAAGLPADIPEALRPWVPWVLQPLSDRACPYVHASTSERRCAWPSQLELELTDERGTFAQRWQLYAKGVVPLPGDARRWPQDVEVDGQPAVVVLSGGRPAVELTPGAHRIAGAFLWDSMPEKLGVPAETGLLSLKLRGKPESFPRRDNDGTLWLQKKVEAASEQNLLDVVVHRKVSDAIPLRLTTEISLHVAGKSREELLGTALLPDFEAMEVTSELPARLEPDGRVRVQVRPGAWTIRIEARHPGDLQHIALGSNEGPWAAEEVWVFEPASELRRVEFSGLTAVDPQQTQLPDAWRSFPAFRARPGETLQLTVTQRGEADRGPDQLSLARDWWLDFDGRGFTVKDRIEGQVQGTRRLEVQGAARLGAVAVSGQPQFITARDDPARAGVELRDPNVSLTADLRVPAGGLQPQVSAVDWDHDFAAVSGTLHLPPGWKVLHATGVDQVDDTWLGRWTLLDLFMVLVIAIAIARLYGFAWGVLAVVTLALVFPEWMAPRTVWIFVLIGEALHRALPEGWLRTAVRGYRLGSLVMLAGICTVFSIQQIRQGLYPALEERGRDDFGLVLATDQMAPQMAPPQSEMAPAAADFEPEQLDFDGEADSNRRGGEGRFLMKSGKKEVWDETEEEVDVQSIVQSQRASLSGAYRLRQQKKLREYDASTVVQTGPGVPRWSWRSVPLRWSGPVERSQTVSFVLVPPHVNLALAGVRVLFLIALVMAVFGVFRRRRTVPPSQRPNPAVGATVMMTLAGALLLPNSAAAQVPDTATLEQLRARLTEAPACLPDCVTSPRMRLEASQAALRLVVEIHAAAQVEAPLPGSADHWLPTTVTVDGSPATGGLVRTADGALRIALEPGRHELVLEGPLPNRETIQLRLPVGPHRVTAKAEGWTVAGLHEDGLADEVLQLTRISKQDAAQPETLEVGTLPPFVRVERALTLGLSWEVTTRIIRATPRGSAVVLKVPLLPGESVTTADQRVEAGAVLVNMRPDEDVVEWTSVLPIAPQIVLAAATGAPWSEVWEVMVGPVWHVESGGIPPIRRGAEGLQVWMPWPGEQVVLDISRPAGVPGETLTLDFARLTLRPGMRAVDAELTIELRSSRGGHHTVALPAEAQLQKVLINGSQQPIGQEGQQVRLPIAPGVQRVQLEWRETATLGQRYTAPMVDLGAAAVNAEVQVEFPASRWILLLGGPRLGPAVLFWSYIVVLFLAAAVLGRLAISPLRAHQWFLLGLGLSTIPVPEAMLVIGWFLLLGWRRRQVELAPGWFALRQLTIAAWTLAACSALIAAVHAGLLGQPDMQIEGNGSYAGSLRWYQDRIEYVDGVGGLMPRPWVLSVSLWWYRGLMLAWALWLAWSMIRWLPWGWQSAAQGGLWRPLWRPSPKTPPPSRQSGPIVGRTSPQPAATPRANQSGVSEAIFMSQSMDTGGMVQEDTPRPRTPKFRTTDTMEAPPPPLDAELDAPRGPTIARHNASGPQPVRPVAEAIAPPASNRPRPPPLPTRPPLPVIKLDDDDNTPPP</sequence>
<keyword evidence="2" id="KW-1133">Transmembrane helix</keyword>
<keyword evidence="5" id="KW-1185">Reference proteome</keyword>
<comment type="caution">
    <text evidence="4">The sequence shown here is derived from an EMBL/GenBank/DDBJ whole genome shotgun (WGS) entry which is preliminary data.</text>
</comment>
<feature type="transmembrane region" description="Helical" evidence="2">
    <location>
        <begin position="1251"/>
        <end position="1276"/>
    </location>
</feature>
<feature type="transmembrane region" description="Helical" evidence="2">
    <location>
        <begin position="1361"/>
        <end position="1380"/>
    </location>
</feature>
<feature type="transmembrane region" description="Helical" evidence="2">
    <location>
        <begin position="733"/>
        <end position="754"/>
    </location>
</feature>
<feature type="compositionally biased region" description="Pro residues" evidence="1">
    <location>
        <begin position="1514"/>
        <end position="1526"/>
    </location>
</feature>
<keyword evidence="3" id="KW-0732">Signal</keyword>
<name>A0ABT5B6A9_9BACT</name>
<dbReference type="Proteomes" id="UP001217838">
    <property type="component" value="Unassembled WGS sequence"/>
</dbReference>
<feature type="region of interest" description="Disordered" evidence="1">
    <location>
        <begin position="1398"/>
        <end position="1434"/>
    </location>
</feature>
<proteinExistence type="predicted"/>
<protein>
    <submittedName>
        <fullName evidence="4">Uncharacterized protein</fullName>
    </submittedName>
</protein>
<feature type="chain" id="PRO_5045525602" evidence="3">
    <location>
        <begin position="27"/>
        <end position="1539"/>
    </location>
</feature>
<evidence type="ECO:0000256" key="2">
    <source>
        <dbReference type="SAM" id="Phobius"/>
    </source>
</evidence>
<feature type="compositionally biased region" description="Polar residues" evidence="1">
    <location>
        <begin position="1420"/>
        <end position="1434"/>
    </location>
</feature>
<accession>A0ABT5B6A9</accession>
<dbReference type="RefSeq" id="WP_271997856.1">
    <property type="nucleotide sequence ID" value="NZ_JAQNDN010000004.1"/>
</dbReference>
<evidence type="ECO:0000256" key="1">
    <source>
        <dbReference type="SAM" id="MobiDB-lite"/>
    </source>
</evidence>
<keyword evidence="2" id="KW-0812">Transmembrane</keyword>
<feature type="transmembrane region" description="Helical" evidence="2">
    <location>
        <begin position="1218"/>
        <end position="1239"/>
    </location>
</feature>
<feature type="region of interest" description="Disordered" evidence="1">
    <location>
        <begin position="1446"/>
        <end position="1539"/>
    </location>
</feature>
<feature type="signal peptide" evidence="3">
    <location>
        <begin position="1"/>
        <end position="26"/>
    </location>
</feature>
<feature type="transmembrane region" description="Helical" evidence="2">
    <location>
        <begin position="493"/>
        <end position="523"/>
    </location>
</feature>
<evidence type="ECO:0000313" key="5">
    <source>
        <dbReference type="Proteomes" id="UP001217838"/>
    </source>
</evidence>